<dbReference type="InterPro" id="IPR050834">
    <property type="entry name" value="Glycosyltransf_2"/>
</dbReference>
<gene>
    <name evidence="2" type="ORF">G3N55_05430</name>
</gene>
<accession>A0A6N9TQ98</accession>
<evidence type="ECO:0000259" key="1">
    <source>
        <dbReference type="Pfam" id="PF00535"/>
    </source>
</evidence>
<protein>
    <submittedName>
        <fullName evidence="2">Glycosyltransferase family 2 protein</fullName>
    </submittedName>
</protein>
<dbReference type="SUPFAM" id="SSF53448">
    <property type="entry name" value="Nucleotide-diphospho-sugar transferases"/>
    <property type="match status" value="1"/>
</dbReference>
<dbReference type="Proteomes" id="UP000469346">
    <property type="component" value="Unassembled WGS sequence"/>
</dbReference>
<evidence type="ECO:0000313" key="2">
    <source>
        <dbReference type="EMBL" id="NDY42283.1"/>
    </source>
</evidence>
<dbReference type="EMBL" id="JAAGRR010000045">
    <property type="protein sequence ID" value="NDY42283.1"/>
    <property type="molecule type" value="Genomic_DNA"/>
</dbReference>
<dbReference type="CDD" id="cd00761">
    <property type="entry name" value="Glyco_tranf_GTA_type"/>
    <property type="match status" value="1"/>
</dbReference>
<keyword evidence="3" id="KW-1185">Reference proteome</keyword>
<dbReference type="InterPro" id="IPR029044">
    <property type="entry name" value="Nucleotide-diphossugar_trans"/>
</dbReference>
<feature type="domain" description="Glycosyltransferase 2-like" evidence="1">
    <location>
        <begin position="7"/>
        <end position="129"/>
    </location>
</feature>
<dbReference type="PANTHER" id="PTHR43685">
    <property type="entry name" value="GLYCOSYLTRANSFERASE"/>
    <property type="match status" value="1"/>
</dbReference>
<evidence type="ECO:0000313" key="3">
    <source>
        <dbReference type="Proteomes" id="UP000469346"/>
    </source>
</evidence>
<keyword evidence="2" id="KW-0808">Transferase</keyword>
<dbReference type="PANTHER" id="PTHR43685:SF11">
    <property type="entry name" value="GLYCOSYLTRANSFERASE TAGX-RELATED"/>
    <property type="match status" value="1"/>
</dbReference>
<dbReference type="RefSeq" id="WP_163298427.1">
    <property type="nucleotide sequence ID" value="NZ_JAAGRR010000045.1"/>
</dbReference>
<dbReference type="AlphaFoldDB" id="A0A6N9TQ98"/>
<proteinExistence type="predicted"/>
<dbReference type="GO" id="GO:0016740">
    <property type="term" value="F:transferase activity"/>
    <property type="evidence" value="ECO:0007669"/>
    <property type="project" value="UniProtKB-KW"/>
</dbReference>
<dbReference type="Gene3D" id="3.90.550.10">
    <property type="entry name" value="Spore Coat Polysaccharide Biosynthesis Protein SpsA, Chain A"/>
    <property type="match status" value="1"/>
</dbReference>
<sequence>MGHPAVTVVIPSHNHRPYLERAVESALAQTWPRTEVLVIDDGSTDGSRELLERLHAERGGFRLVFQDNRGLVRTLNRGLREATGEFWCELASDDYLPPESVEKRARFLLDRPDHVAVFGDGISVQGEAETGRSILDEKRRGLFAAGDPIRRMLEGVLPVFATGLFRRGVLLRMGGFDERFRFYEDLDTPVRLVLEGKVGFLPEPVLYRREHGGNVSRVTDHVRLEKALCYRLLLEDPRLAAYRRLLRRRLRRSILALGRSVARRGGGSGPEHRVLRGALGLCLCDPRLLWYVIRWGWLRG</sequence>
<dbReference type="Pfam" id="PF00535">
    <property type="entry name" value="Glycos_transf_2"/>
    <property type="match status" value="1"/>
</dbReference>
<organism evidence="2 3">
    <name type="scientific">Dissulfurirhabdus thermomarina</name>
    <dbReference type="NCBI Taxonomy" id="1765737"/>
    <lineage>
        <taxon>Bacteria</taxon>
        <taxon>Deltaproteobacteria</taxon>
        <taxon>Dissulfurirhabdaceae</taxon>
        <taxon>Dissulfurirhabdus</taxon>
    </lineage>
</organism>
<comment type="caution">
    <text evidence="2">The sequence shown here is derived from an EMBL/GenBank/DDBJ whole genome shotgun (WGS) entry which is preliminary data.</text>
</comment>
<reference evidence="2 3" key="1">
    <citation type="submission" date="2020-02" db="EMBL/GenBank/DDBJ databases">
        <title>Comparative genomics of sulfur disproportionating microorganisms.</title>
        <authorList>
            <person name="Ward L.M."/>
            <person name="Bertran E."/>
            <person name="Johnston D.T."/>
        </authorList>
    </citation>
    <scope>NUCLEOTIDE SEQUENCE [LARGE SCALE GENOMIC DNA]</scope>
    <source>
        <strain evidence="2 3">DSM 100025</strain>
    </source>
</reference>
<name>A0A6N9TQ98_DISTH</name>
<dbReference type="InterPro" id="IPR001173">
    <property type="entry name" value="Glyco_trans_2-like"/>
</dbReference>